<accession>A0A2W4CRL0</accession>
<evidence type="ECO:0000313" key="2">
    <source>
        <dbReference type="EMBL" id="PZM08064.1"/>
    </source>
</evidence>
<dbReference type="AlphaFoldDB" id="A0A2W4CRL0"/>
<evidence type="ECO:0000313" key="3">
    <source>
        <dbReference type="Proteomes" id="UP000248925"/>
    </source>
</evidence>
<dbReference type="Pfam" id="PF18753">
    <property type="entry name" value="Nmad2"/>
    <property type="match status" value="1"/>
</dbReference>
<comment type="caution">
    <text evidence="2">The sequence shown here is derived from an EMBL/GenBank/DDBJ whole genome shotgun (WGS) entry which is preliminary data.</text>
</comment>
<keyword evidence="3" id="KW-1185">Reference proteome</keyword>
<sequence length="214" mass="23947">MAIHSYVVRYDSGFAPNPFYGFCSLATCKPDIRKHAKIGDWILGSGSGNVAVNRGGYMVFAMCVTEAMSFDQYDADLRFEGKKPFRLGSRKQSCGDNIYFRESAASPWGQRDSFHSDADGTLHREHVEIDTAVNRVLISGDFVYFGGSGPKIPEALRDADGRNLVCTGIGRSKFDDFELVQDFVAWIRSLDVTGYQGPPFEWLSLRKRTTQKFP</sequence>
<dbReference type="RefSeq" id="WP_111164104.1">
    <property type="nucleotide sequence ID" value="NZ_PCDP01000076.1"/>
</dbReference>
<feature type="domain" description="Nucleotide modification associated" evidence="1">
    <location>
        <begin position="2"/>
        <end position="204"/>
    </location>
</feature>
<proteinExistence type="predicted"/>
<dbReference type="InterPro" id="IPR041180">
    <property type="entry name" value="Nmad2"/>
</dbReference>
<dbReference type="Proteomes" id="UP000248925">
    <property type="component" value="Unassembled WGS sequence"/>
</dbReference>
<dbReference type="OrthoDB" id="2080678at2"/>
<evidence type="ECO:0000259" key="1">
    <source>
        <dbReference type="Pfam" id="PF18753"/>
    </source>
</evidence>
<gene>
    <name evidence="2" type="ORF">CPY51_30435</name>
</gene>
<reference evidence="2 3" key="1">
    <citation type="journal article" date="2018" name="Sci. Rep.">
        <title>Rhizobium tumorigenes sp. nov., a novel plant tumorigenic bacterium isolated from cane gall tumors on thornless blackberry.</title>
        <authorList>
            <person name="Kuzmanovi N."/>
            <person name="Smalla K."/>
            <person name="Gronow S."/>
            <person name="PuBawska J."/>
        </authorList>
    </citation>
    <scope>NUCLEOTIDE SEQUENCE [LARGE SCALE GENOMIC DNA]</scope>
    <source>
        <strain evidence="2 3">CCBAU 85046</strain>
    </source>
</reference>
<organism evidence="2 3">
    <name type="scientific">Rhizobium tubonense</name>
    <dbReference type="NCBI Taxonomy" id="484088"/>
    <lineage>
        <taxon>Bacteria</taxon>
        <taxon>Pseudomonadati</taxon>
        <taxon>Pseudomonadota</taxon>
        <taxon>Alphaproteobacteria</taxon>
        <taxon>Hyphomicrobiales</taxon>
        <taxon>Rhizobiaceae</taxon>
        <taxon>Rhizobium/Agrobacterium group</taxon>
        <taxon>Rhizobium</taxon>
    </lineage>
</organism>
<dbReference type="EMBL" id="PCDP01000076">
    <property type="protein sequence ID" value="PZM08064.1"/>
    <property type="molecule type" value="Genomic_DNA"/>
</dbReference>
<protein>
    <recommendedName>
        <fullName evidence="1">Nucleotide modification associated domain-containing protein</fullName>
    </recommendedName>
</protein>
<name>A0A2W4CRL0_9HYPH</name>